<dbReference type="InterPro" id="IPR007260">
    <property type="entry name" value="NanE"/>
</dbReference>
<dbReference type="EMBL" id="AEDQ01000033">
    <property type="protein sequence ID" value="EFL43621.1"/>
    <property type="molecule type" value="Genomic_DNA"/>
</dbReference>
<dbReference type="NCBIfam" id="NF002231">
    <property type="entry name" value="PRK01130.1"/>
    <property type="match status" value="1"/>
</dbReference>
<evidence type="ECO:0000256" key="2">
    <source>
        <dbReference type="ARBA" id="ARBA00002147"/>
    </source>
</evidence>
<evidence type="ECO:0000256" key="6">
    <source>
        <dbReference type="ARBA" id="ARBA00023235"/>
    </source>
</evidence>
<keyword evidence="7" id="KW-0119">Carbohydrate metabolism</keyword>
<evidence type="ECO:0000256" key="1">
    <source>
        <dbReference type="ARBA" id="ARBA00000056"/>
    </source>
</evidence>
<organism evidence="8 9">
    <name type="scientific">Fannyhessea vaginae PB189-T1-4</name>
    <dbReference type="NCBI Taxonomy" id="866774"/>
    <lineage>
        <taxon>Bacteria</taxon>
        <taxon>Bacillati</taxon>
        <taxon>Actinomycetota</taxon>
        <taxon>Coriobacteriia</taxon>
        <taxon>Coriobacteriales</taxon>
        <taxon>Atopobiaceae</taxon>
        <taxon>Fannyhessea</taxon>
    </lineage>
</organism>
<evidence type="ECO:0000256" key="4">
    <source>
        <dbReference type="ARBA" id="ARBA00007439"/>
    </source>
</evidence>
<evidence type="ECO:0000313" key="8">
    <source>
        <dbReference type="EMBL" id="EFL43621.1"/>
    </source>
</evidence>
<comment type="pathway">
    <text evidence="3">Amino-sugar metabolism; N-acetylneuraminate degradation; D-fructose 6-phosphate from N-acetylneuraminate: step 3/5.</text>
</comment>
<dbReference type="Gene3D" id="3.20.20.70">
    <property type="entry name" value="Aldolase class I"/>
    <property type="match status" value="1"/>
</dbReference>
<sequence>MCALCRICTCGDVFYHPRYPQLHVLRYDGDTLVGHRSNSRKKKVLMRVADLSTIKEAIHHNLIVSVQAYPGEPLRHPETMAQMAQACEEGGACAIRCQGLADIAAIKGRVDVPVFGLWKEGHDGVYITPTLRHIIACAHAGADVVAFDATSRPRPDGRTLEQTLHEARKQCECLLMADCMTIDDIRRAVALGFDFISTTLSHNKAAINTTMDEGPDIALLEQATREFPDVPIICEGHVHTPADAAAANQAGAWSVVVGTGITHPTSLTKWFVAAMQK</sequence>
<evidence type="ECO:0000256" key="5">
    <source>
        <dbReference type="ARBA" id="ARBA00013180"/>
    </source>
</evidence>
<gene>
    <name evidence="8" type="ORF">HMPREF9248_0714</name>
</gene>
<comment type="similarity">
    <text evidence="4">Belongs to the NanE family.</text>
</comment>
<evidence type="ECO:0000256" key="3">
    <source>
        <dbReference type="ARBA" id="ARBA00005081"/>
    </source>
</evidence>
<proteinExistence type="inferred from homology"/>
<comment type="catalytic activity">
    <reaction evidence="1">
        <text>an N-acyl-D-glucosamine 6-phosphate = an N-acyl-D-mannosamine 6-phosphate</text>
        <dbReference type="Rhea" id="RHEA:23932"/>
        <dbReference type="ChEBI" id="CHEBI:57599"/>
        <dbReference type="ChEBI" id="CHEBI:57666"/>
        <dbReference type="EC" id="5.1.3.9"/>
    </reaction>
</comment>
<keyword evidence="6" id="KW-0413">Isomerase</keyword>
<dbReference type="InterPro" id="IPR013785">
    <property type="entry name" value="Aldolase_TIM"/>
</dbReference>
<dbReference type="InterPro" id="IPR011060">
    <property type="entry name" value="RibuloseP-bd_barrel"/>
</dbReference>
<dbReference type="CDD" id="cd04729">
    <property type="entry name" value="NanE"/>
    <property type="match status" value="1"/>
</dbReference>
<evidence type="ECO:0000313" key="9">
    <source>
        <dbReference type="Proteomes" id="UP000004431"/>
    </source>
</evidence>
<accession>A0ABP2J0D8</accession>
<dbReference type="Proteomes" id="UP000004431">
    <property type="component" value="Unassembled WGS sequence"/>
</dbReference>
<comment type="function">
    <text evidence="2">Converts N-acetylmannosamine-6-phosphate (ManNAc-6-P) to N-acetylglucosamine-6-phosphate (GlcNAc-6-P).</text>
</comment>
<dbReference type="SUPFAM" id="SSF51366">
    <property type="entry name" value="Ribulose-phoshate binding barrel"/>
    <property type="match status" value="1"/>
</dbReference>
<comment type="caution">
    <text evidence="8">The sequence shown here is derived from an EMBL/GenBank/DDBJ whole genome shotgun (WGS) entry which is preliminary data.</text>
</comment>
<dbReference type="PANTHER" id="PTHR36204">
    <property type="entry name" value="N-ACETYLMANNOSAMINE-6-PHOSPHATE 2-EPIMERASE-RELATED"/>
    <property type="match status" value="1"/>
</dbReference>
<evidence type="ECO:0000256" key="7">
    <source>
        <dbReference type="ARBA" id="ARBA00023277"/>
    </source>
</evidence>
<keyword evidence="9" id="KW-1185">Reference proteome</keyword>
<reference evidence="8 9" key="1">
    <citation type="submission" date="2010-08" db="EMBL/GenBank/DDBJ databases">
        <authorList>
            <person name="Durkin A.S."/>
            <person name="Madupu R."/>
            <person name="Torralba M."/>
            <person name="Gillis M."/>
            <person name="Methe B."/>
            <person name="Sutton G."/>
            <person name="Nelson K.E."/>
        </authorList>
    </citation>
    <scope>NUCLEOTIDE SEQUENCE [LARGE SCALE GENOMIC DNA]</scope>
    <source>
        <strain evidence="8 9">PB189-T1-4</strain>
    </source>
</reference>
<dbReference type="EC" id="5.1.3.9" evidence="5"/>
<protein>
    <recommendedName>
        <fullName evidence="5">N-acylglucosamine-6-phosphate 2-epimerase</fullName>
        <ecNumber evidence="5">5.1.3.9</ecNumber>
    </recommendedName>
</protein>
<dbReference type="Pfam" id="PF04131">
    <property type="entry name" value="NanE"/>
    <property type="match status" value="1"/>
</dbReference>
<dbReference type="PANTHER" id="PTHR36204:SF1">
    <property type="entry name" value="N-ACETYLMANNOSAMINE-6-PHOSPHATE 2-EPIMERASE-RELATED"/>
    <property type="match status" value="1"/>
</dbReference>
<name>A0ABP2J0D8_9ACTN</name>